<evidence type="ECO:0000313" key="2">
    <source>
        <dbReference type="Proteomes" id="UP000224567"/>
    </source>
</evidence>
<dbReference type="Proteomes" id="UP000224567">
    <property type="component" value="Unassembled WGS sequence"/>
</dbReference>
<proteinExistence type="predicted"/>
<organism evidence="1 2">
    <name type="scientific">Capsicum baccatum</name>
    <name type="common">Peruvian pepper</name>
    <dbReference type="NCBI Taxonomy" id="33114"/>
    <lineage>
        <taxon>Eukaryota</taxon>
        <taxon>Viridiplantae</taxon>
        <taxon>Streptophyta</taxon>
        <taxon>Embryophyta</taxon>
        <taxon>Tracheophyta</taxon>
        <taxon>Spermatophyta</taxon>
        <taxon>Magnoliopsida</taxon>
        <taxon>eudicotyledons</taxon>
        <taxon>Gunneridae</taxon>
        <taxon>Pentapetalae</taxon>
        <taxon>asterids</taxon>
        <taxon>lamiids</taxon>
        <taxon>Solanales</taxon>
        <taxon>Solanaceae</taxon>
        <taxon>Solanoideae</taxon>
        <taxon>Capsiceae</taxon>
        <taxon>Capsicum</taxon>
    </lineage>
</organism>
<name>A0A2G2XHB2_CAPBA</name>
<dbReference type="OrthoDB" id="1302771at2759"/>
<dbReference type="PANTHER" id="PTHR24559">
    <property type="entry name" value="TRANSPOSON TY3-I GAG-POL POLYPROTEIN"/>
    <property type="match status" value="1"/>
</dbReference>
<evidence type="ECO:0000313" key="1">
    <source>
        <dbReference type="EMBL" id="PHT56849.1"/>
    </source>
</evidence>
<keyword evidence="2" id="KW-1185">Reference proteome</keyword>
<dbReference type="EMBL" id="MLFT02000002">
    <property type="protein sequence ID" value="PHT56849.1"/>
    <property type="molecule type" value="Genomic_DNA"/>
</dbReference>
<protein>
    <recommendedName>
        <fullName evidence="3">Reverse transcriptase domain-containing protein</fullName>
    </recommendedName>
</protein>
<dbReference type="Gene3D" id="3.10.10.10">
    <property type="entry name" value="HIV Type 1 Reverse Transcriptase, subunit A, domain 1"/>
    <property type="match status" value="1"/>
</dbReference>
<dbReference type="SUPFAM" id="SSF56672">
    <property type="entry name" value="DNA/RNA polymerases"/>
    <property type="match status" value="1"/>
</dbReference>
<dbReference type="InterPro" id="IPR053134">
    <property type="entry name" value="RNA-dir_DNA_polymerase"/>
</dbReference>
<reference evidence="1 2" key="1">
    <citation type="journal article" date="2017" name="Genome Biol.">
        <title>New reference genome sequences of hot pepper reveal the massive evolution of plant disease-resistance genes by retroduplication.</title>
        <authorList>
            <person name="Kim S."/>
            <person name="Park J."/>
            <person name="Yeom S.I."/>
            <person name="Kim Y.M."/>
            <person name="Seo E."/>
            <person name="Kim K.T."/>
            <person name="Kim M.S."/>
            <person name="Lee J.M."/>
            <person name="Cheong K."/>
            <person name="Shin H.S."/>
            <person name="Kim S.B."/>
            <person name="Han K."/>
            <person name="Lee J."/>
            <person name="Park M."/>
            <person name="Lee H.A."/>
            <person name="Lee H.Y."/>
            <person name="Lee Y."/>
            <person name="Oh S."/>
            <person name="Lee J.H."/>
            <person name="Choi E."/>
            <person name="Choi E."/>
            <person name="Lee S.E."/>
            <person name="Jeon J."/>
            <person name="Kim H."/>
            <person name="Choi G."/>
            <person name="Song H."/>
            <person name="Lee J."/>
            <person name="Lee S.C."/>
            <person name="Kwon J.K."/>
            <person name="Lee H.Y."/>
            <person name="Koo N."/>
            <person name="Hong Y."/>
            <person name="Kim R.W."/>
            <person name="Kang W.H."/>
            <person name="Huh J.H."/>
            <person name="Kang B.C."/>
            <person name="Yang T.J."/>
            <person name="Lee Y.H."/>
            <person name="Bennetzen J.L."/>
            <person name="Choi D."/>
        </authorList>
    </citation>
    <scope>NUCLEOTIDE SEQUENCE [LARGE SCALE GENOMIC DNA]</scope>
    <source>
        <strain evidence="2">cv. PBC81</strain>
    </source>
</reference>
<accession>A0A2G2XHB2</accession>
<comment type="caution">
    <text evidence="1">The sequence shown here is derived from an EMBL/GenBank/DDBJ whole genome shotgun (WGS) entry which is preliminary data.</text>
</comment>
<evidence type="ECO:0008006" key="3">
    <source>
        <dbReference type="Google" id="ProtNLM"/>
    </source>
</evidence>
<reference evidence="2" key="2">
    <citation type="journal article" date="2017" name="J. Anim. Genet.">
        <title>Multiple reference genome sequences of hot pepper reveal the massive evolution of plant disease resistance genes by retroduplication.</title>
        <authorList>
            <person name="Kim S."/>
            <person name="Park J."/>
            <person name="Yeom S.-I."/>
            <person name="Kim Y.-M."/>
            <person name="Seo E."/>
            <person name="Kim K.-T."/>
            <person name="Kim M.-S."/>
            <person name="Lee J.M."/>
            <person name="Cheong K."/>
            <person name="Shin H.-S."/>
            <person name="Kim S.-B."/>
            <person name="Han K."/>
            <person name="Lee J."/>
            <person name="Park M."/>
            <person name="Lee H.-A."/>
            <person name="Lee H.-Y."/>
            <person name="Lee Y."/>
            <person name="Oh S."/>
            <person name="Lee J.H."/>
            <person name="Choi E."/>
            <person name="Choi E."/>
            <person name="Lee S.E."/>
            <person name="Jeon J."/>
            <person name="Kim H."/>
            <person name="Choi G."/>
            <person name="Song H."/>
            <person name="Lee J."/>
            <person name="Lee S.-C."/>
            <person name="Kwon J.-K."/>
            <person name="Lee H.-Y."/>
            <person name="Koo N."/>
            <person name="Hong Y."/>
            <person name="Kim R.W."/>
            <person name="Kang W.-H."/>
            <person name="Huh J.H."/>
            <person name="Kang B.-C."/>
            <person name="Yang T.-J."/>
            <person name="Lee Y.-H."/>
            <person name="Bennetzen J.L."/>
            <person name="Choi D."/>
        </authorList>
    </citation>
    <scope>NUCLEOTIDE SEQUENCE [LARGE SCALE GENOMIC DNA]</scope>
    <source>
        <strain evidence="2">cv. PBC81</strain>
    </source>
</reference>
<dbReference type="InterPro" id="IPR043502">
    <property type="entry name" value="DNA/RNA_pol_sf"/>
</dbReference>
<dbReference type="AlphaFoldDB" id="A0A2G2XHB2"/>
<dbReference type="PANTHER" id="PTHR24559:SF450">
    <property type="entry name" value="RNA-DIRECTED DNA POLYMERASE HOMOLOG"/>
    <property type="match status" value="1"/>
</dbReference>
<sequence>MEIEEGEEITEIGDEMVIDSTELLTMTGHKWATDEEGAILLRVSGHAMNDISDFWTMRVTVSVKGKFVQVSLREIQLATMNMIQQNDMDKLLAKPTELCMMFVGVLKEYNQDGTSGSLLFMEPAIDECSHQEDLTPLLDQYNDLFEVPKGLPLAKEQDHKITFQEGTSPINIRPYRYPIIQKDEIEKMVDEMLELGVIRHSTSPFSSPIVMVKKKDGSWRMCVNYRELNNHTIKDKFPIPVIEELLD</sequence>
<dbReference type="STRING" id="33114.A0A2G2XHB2"/>
<gene>
    <name evidence="1" type="ORF">CQW23_05335</name>
</gene>